<gene>
    <name evidence="2" type="ORF">SAMN04490201_4824</name>
</gene>
<dbReference type="Proteomes" id="UP000182058">
    <property type="component" value="Chromosome I"/>
</dbReference>
<dbReference type="EMBL" id="LT629795">
    <property type="protein sequence ID" value="SDU74971.1"/>
    <property type="molecule type" value="Genomic_DNA"/>
</dbReference>
<organism evidence="2 3">
    <name type="scientific">Pseudomonas psychrophila</name>
    <dbReference type="NCBI Taxonomy" id="122355"/>
    <lineage>
        <taxon>Bacteria</taxon>
        <taxon>Pseudomonadati</taxon>
        <taxon>Pseudomonadota</taxon>
        <taxon>Gammaproteobacteria</taxon>
        <taxon>Pseudomonadales</taxon>
        <taxon>Pseudomonadaceae</taxon>
        <taxon>Pseudomonas</taxon>
    </lineage>
</organism>
<keyword evidence="3" id="KW-1185">Reference proteome</keyword>
<dbReference type="PROSITE" id="PS51257">
    <property type="entry name" value="PROKAR_LIPOPROTEIN"/>
    <property type="match status" value="1"/>
</dbReference>
<accession>A0ABY0W5X5</accession>
<dbReference type="RefSeq" id="WP_072022825.1">
    <property type="nucleotide sequence ID" value="NZ_JAEKCZ010000011.1"/>
</dbReference>
<evidence type="ECO:0000313" key="2">
    <source>
        <dbReference type="EMBL" id="SDU74971.1"/>
    </source>
</evidence>
<evidence type="ECO:0008006" key="4">
    <source>
        <dbReference type="Google" id="ProtNLM"/>
    </source>
</evidence>
<evidence type="ECO:0000256" key="1">
    <source>
        <dbReference type="SAM" id="SignalP"/>
    </source>
</evidence>
<reference evidence="2 3" key="1">
    <citation type="submission" date="2016-10" db="EMBL/GenBank/DDBJ databases">
        <authorList>
            <person name="Varghese N."/>
            <person name="Submissions S."/>
        </authorList>
    </citation>
    <scope>NUCLEOTIDE SEQUENCE [LARGE SCALE GENOMIC DNA]</scope>
    <source>
        <strain evidence="2 3">BS3667</strain>
    </source>
</reference>
<dbReference type="InterPro" id="IPR048207">
    <property type="entry name" value="HprT-like"/>
</dbReference>
<protein>
    <recommendedName>
        <fullName evidence="4">Type III secretion protein</fullName>
    </recommendedName>
</protein>
<feature type="chain" id="PRO_5045424362" description="Type III secretion protein" evidence="1">
    <location>
        <begin position="22"/>
        <end position="67"/>
    </location>
</feature>
<dbReference type="NCBIfam" id="NF041532">
    <property type="entry name" value="HprT"/>
    <property type="match status" value="1"/>
</dbReference>
<proteinExistence type="predicted"/>
<evidence type="ECO:0000313" key="3">
    <source>
        <dbReference type="Proteomes" id="UP000182058"/>
    </source>
</evidence>
<keyword evidence="1" id="KW-0732">Signal</keyword>
<name>A0ABY0W5X5_9PSED</name>
<sequence>MIRLFTVVMTLVLGMTLQGCATNCQGDSCTRPVSSAGNLVIWWPTHMRNETGPDALRPDHLVVLLEQ</sequence>
<feature type="signal peptide" evidence="1">
    <location>
        <begin position="1"/>
        <end position="21"/>
    </location>
</feature>